<protein>
    <recommendedName>
        <fullName evidence="9">Tripartite ATP-independent periplasmic transporters DctQ component domain-containing protein</fullName>
    </recommendedName>
</protein>
<dbReference type="EMBL" id="UINC01004854">
    <property type="protein sequence ID" value="SVA17325.1"/>
    <property type="molecule type" value="Genomic_DNA"/>
</dbReference>
<keyword evidence="7 8" id="KW-0472">Membrane</keyword>
<dbReference type="Pfam" id="PF04290">
    <property type="entry name" value="DctQ"/>
    <property type="match status" value="1"/>
</dbReference>
<evidence type="ECO:0000256" key="8">
    <source>
        <dbReference type="SAM" id="Phobius"/>
    </source>
</evidence>
<evidence type="ECO:0000256" key="7">
    <source>
        <dbReference type="ARBA" id="ARBA00023136"/>
    </source>
</evidence>
<evidence type="ECO:0000256" key="1">
    <source>
        <dbReference type="ARBA" id="ARBA00004429"/>
    </source>
</evidence>
<dbReference type="PANTHER" id="PTHR35011:SF2">
    <property type="entry name" value="2,3-DIKETO-L-GULONATE TRAP TRANSPORTER SMALL PERMEASE PROTEIN YIAM"/>
    <property type="match status" value="1"/>
</dbReference>
<evidence type="ECO:0000256" key="2">
    <source>
        <dbReference type="ARBA" id="ARBA00022448"/>
    </source>
</evidence>
<dbReference type="InterPro" id="IPR055348">
    <property type="entry name" value="DctQ"/>
</dbReference>
<dbReference type="GO" id="GO:0022857">
    <property type="term" value="F:transmembrane transporter activity"/>
    <property type="evidence" value="ECO:0007669"/>
    <property type="project" value="TreeGrafter"/>
</dbReference>
<dbReference type="AlphaFoldDB" id="A0A381TMP2"/>
<evidence type="ECO:0000313" key="10">
    <source>
        <dbReference type="EMBL" id="SVA17325.1"/>
    </source>
</evidence>
<evidence type="ECO:0000256" key="3">
    <source>
        <dbReference type="ARBA" id="ARBA00022475"/>
    </source>
</evidence>
<organism evidence="10">
    <name type="scientific">marine metagenome</name>
    <dbReference type="NCBI Taxonomy" id="408172"/>
    <lineage>
        <taxon>unclassified sequences</taxon>
        <taxon>metagenomes</taxon>
        <taxon>ecological metagenomes</taxon>
    </lineage>
</organism>
<sequence length="160" mass="18128">MKTIFRHPLESVLCFLISALSIVTFSQVVARYVFEAPLSWSEELARFLLLWLAMLSGAYAFKIKSHFALQFMIKIVPSKIQKFISGLVSLLVISFLTGFVYYSFKFVLGVKGHLAPALQIPMEIPYSSSIAGSSLMLYYVVKTFINDINSKPSIEQNWEI</sequence>
<dbReference type="GO" id="GO:0015740">
    <property type="term" value="P:C4-dicarboxylate transport"/>
    <property type="evidence" value="ECO:0007669"/>
    <property type="project" value="TreeGrafter"/>
</dbReference>
<feature type="transmembrane region" description="Helical" evidence="8">
    <location>
        <begin position="44"/>
        <end position="62"/>
    </location>
</feature>
<gene>
    <name evidence="10" type="ORF">METZ01_LOCUS70179</name>
</gene>
<feature type="domain" description="Tripartite ATP-independent periplasmic transporters DctQ component" evidence="9">
    <location>
        <begin position="21"/>
        <end position="148"/>
    </location>
</feature>
<keyword evidence="4" id="KW-0997">Cell inner membrane</keyword>
<evidence type="ECO:0000256" key="4">
    <source>
        <dbReference type="ARBA" id="ARBA00022519"/>
    </source>
</evidence>
<keyword evidence="6 8" id="KW-1133">Transmembrane helix</keyword>
<dbReference type="InterPro" id="IPR007387">
    <property type="entry name" value="TRAP_DctQ"/>
</dbReference>
<evidence type="ECO:0000256" key="6">
    <source>
        <dbReference type="ARBA" id="ARBA00022989"/>
    </source>
</evidence>
<keyword evidence="5 8" id="KW-0812">Transmembrane</keyword>
<accession>A0A381TMP2</accession>
<dbReference type="PANTHER" id="PTHR35011">
    <property type="entry name" value="2,3-DIKETO-L-GULONATE TRAP TRANSPORTER SMALL PERMEASE PROTEIN YIAM"/>
    <property type="match status" value="1"/>
</dbReference>
<dbReference type="GO" id="GO:0005886">
    <property type="term" value="C:plasma membrane"/>
    <property type="evidence" value="ECO:0007669"/>
    <property type="project" value="UniProtKB-SubCell"/>
</dbReference>
<keyword evidence="3" id="KW-1003">Cell membrane</keyword>
<keyword evidence="2" id="KW-0813">Transport</keyword>
<evidence type="ECO:0000259" key="9">
    <source>
        <dbReference type="Pfam" id="PF04290"/>
    </source>
</evidence>
<feature type="transmembrane region" description="Helical" evidence="8">
    <location>
        <begin position="12"/>
        <end position="32"/>
    </location>
</feature>
<feature type="transmembrane region" description="Helical" evidence="8">
    <location>
        <begin position="124"/>
        <end position="141"/>
    </location>
</feature>
<evidence type="ECO:0000256" key="5">
    <source>
        <dbReference type="ARBA" id="ARBA00022692"/>
    </source>
</evidence>
<reference evidence="10" key="1">
    <citation type="submission" date="2018-05" db="EMBL/GenBank/DDBJ databases">
        <authorList>
            <person name="Lanie J.A."/>
            <person name="Ng W.-L."/>
            <person name="Kazmierczak K.M."/>
            <person name="Andrzejewski T.M."/>
            <person name="Davidsen T.M."/>
            <person name="Wayne K.J."/>
            <person name="Tettelin H."/>
            <person name="Glass J.I."/>
            <person name="Rusch D."/>
            <person name="Podicherti R."/>
            <person name="Tsui H.-C.T."/>
            <person name="Winkler M.E."/>
        </authorList>
    </citation>
    <scope>NUCLEOTIDE SEQUENCE</scope>
</reference>
<feature type="transmembrane region" description="Helical" evidence="8">
    <location>
        <begin position="83"/>
        <end position="104"/>
    </location>
</feature>
<proteinExistence type="predicted"/>
<name>A0A381TMP2_9ZZZZ</name>
<comment type="subcellular location">
    <subcellularLocation>
        <location evidence="1">Cell inner membrane</location>
        <topology evidence="1">Multi-pass membrane protein</topology>
    </subcellularLocation>
</comment>